<dbReference type="EMBL" id="CP047897">
    <property type="protein sequence ID" value="QHL86080.1"/>
    <property type="molecule type" value="Genomic_DNA"/>
</dbReference>
<protein>
    <submittedName>
        <fullName evidence="1">Uncharacterized protein</fullName>
    </submittedName>
</protein>
<evidence type="ECO:0000313" key="2">
    <source>
        <dbReference type="Proteomes" id="UP000464214"/>
    </source>
</evidence>
<dbReference type="Proteomes" id="UP000464214">
    <property type="component" value="Chromosome"/>
</dbReference>
<gene>
    <name evidence="1" type="ORF">GU926_00910</name>
</gene>
<proteinExistence type="predicted"/>
<accession>A0A6P1NST1</accession>
<reference evidence="1 2" key="1">
    <citation type="submission" date="2020-01" db="EMBL/GenBank/DDBJ databases">
        <authorList>
            <person name="Kim M."/>
        </authorList>
    </citation>
    <scope>NUCLEOTIDE SEQUENCE [LARGE SCALE GENOMIC DNA]</scope>
    <source>
        <strain evidence="1 2">BT10</strain>
    </source>
</reference>
<organism evidence="1 2">
    <name type="scientific">Nibribacter ruber</name>
    <dbReference type="NCBI Taxonomy" id="2698458"/>
    <lineage>
        <taxon>Bacteria</taxon>
        <taxon>Pseudomonadati</taxon>
        <taxon>Bacteroidota</taxon>
        <taxon>Cytophagia</taxon>
        <taxon>Cytophagales</taxon>
        <taxon>Hymenobacteraceae</taxon>
        <taxon>Nibribacter</taxon>
    </lineage>
</organism>
<dbReference type="RefSeq" id="WP_160688113.1">
    <property type="nucleotide sequence ID" value="NZ_CP047897.1"/>
</dbReference>
<evidence type="ECO:0000313" key="1">
    <source>
        <dbReference type="EMBL" id="QHL86080.1"/>
    </source>
</evidence>
<name>A0A6P1NST1_9BACT</name>
<keyword evidence="2" id="KW-1185">Reference proteome</keyword>
<dbReference type="AlphaFoldDB" id="A0A6P1NST1"/>
<sequence length="83" mass="9589">MKFIISAPLPEDLISIVFSAVFGLFSRKQAKNGMSSWSFKLGEKDHLIFWTSAYFYEPFAIKPTQSPLFLRLGLSLTQMFYEK</sequence>
<dbReference type="KEGG" id="nib:GU926_00910"/>